<gene>
    <name evidence="3" type="ORF">SAMN05444359_12442</name>
</gene>
<keyword evidence="4" id="KW-1185">Reference proteome</keyword>
<feature type="domain" description="Mce/MlaD" evidence="2">
    <location>
        <begin position="22"/>
        <end position="68"/>
    </location>
</feature>
<dbReference type="OrthoDB" id="1493627at2"/>
<dbReference type="PROSITE" id="PS51257">
    <property type="entry name" value="PROKAR_LIPOPROTEIN"/>
    <property type="match status" value="1"/>
</dbReference>
<feature type="coiled-coil region" evidence="1">
    <location>
        <begin position="163"/>
        <end position="197"/>
    </location>
</feature>
<dbReference type="AlphaFoldDB" id="A0A1H9LHE6"/>
<dbReference type="Pfam" id="PF02470">
    <property type="entry name" value="MlaD"/>
    <property type="match status" value="1"/>
</dbReference>
<keyword evidence="1" id="KW-0175">Coiled coil</keyword>
<name>A0A1H9LHE6_9BACT</name>
<dbReference type="EMBL" id="FOFB01000024">
    <property type="protein sequence ID" value="SER10932.1"/>
    <property type="molecule type" value="Genomic_DNA"/>
</dbReference>
<evidence type="ECO:0000313" key="3">
    <source>
        <dbReference type="EMBL" id="SER10932.1"/>
    </source>
</evidence>
<evidence type="ECO:0000256" key="1">
    <source>
        <dbReference type="SAM" id="Coils"/>
    </source>
</evidence>
<dbReference type="InParanoid" id="A0A1H9LHE6"/>
<proteinExistence type="predicted"/>
<dbReference type="InterPro" id="IPR052336">
    <property type="entry name" value="MlaD_Phospholipid_Transporter"/>
</dbReference>
<protein>
    <submittedName>
        <fullName evidence="3">MlaD protein</fullName>
    </submittedName>
</protein>
<sequence length="246" mass="27919">MRYFNLFILATLAVVITACFGGSTYYLSTDDARGIEAGDKVYRQGISIGEVEDVSFDGDKVKIEISVEEPLYENQGFDIRTGADGLQLELDRPDRDANALAGGATINDRSFGKGFLQGLEGLGRGLEGVGEALERTFTTEGRNLEESLERIANRWEDAGEEFAEAAEEWAEEHEEDFEELERKLERWENRNEADFEAFGEEVEAWAENFEGDIEDFVKTMEKVSEDHEVGSRAWKREMRRAFKKLQ</sequence>
<evidence type="ECO:0000313" key="4">
    <source>
        <dbReference type="Proteomes" id="UP000199021"/>
    </source>
</evidence>
<dbReference type="Proteomes" id="UP000199021">
    <property type="component" value="Unassembled WGS sequence"/>
</dbReference>
<evidence type="ECO:0000259" key="2">
    <source>
        <dbReference type="Pfam" id="PF02470"/>
    </source>
</evidence>
<dbReference type="Gene3D" id="1.20.120.20">
    <property type="entry name" value="Apolipoprotein"/>
    <property type="match status" value="1"/>
</dbReference>
<dbReference type="InterPro" id="IPR003399">
    <property type="entry name" value="Mce/MlaD"/>
</dbReference>
<dbReference type="PANTHER" id="PTHR33371">
    <property type="entry name" value="INTERMEMBRANE PHOSPHOLIPID TRANSPORT SYSTEM BINDING PROTEIN MLAD-RELATED"/>
    <property type="match status" value="1"/>
</dbReference>
<reference evidence="4" key="1">
    <citation type="submission" date="2016-10" db="EMBL/GenBank/DDBJ databases">
        <authorList>
            <person name="Varghese N."/>
            <person name="Submissions S."/>
        </authorList>
    </citation>
    <scope>NUCLEOTIDE SEQUENCE [LARGE SCALE GENOMIC DNA]</scope>
    <source>
        <strain evidence="4">DSM 24740</strain>
    </source>
</reference>
<accession>A0A1H9LHE6</accession>
<dbReference type="PANTHER" id="PTHR33371:SF4">
    <property type="entry name" value="INTERMEMBRANE PHOSPHOLIPID TRANSPORT SYSTEM BINDING PROTEIN MLAD"/>
    <property type="match status" value="1"/>
</dbReference>
<organism evidence="3 4">
    <name type="scientific">Neolewinella agarilytica</name>
    <dbReference type="NCBI Taxonomy" id="478744"/>
    <lineage>
        <taxon>Bacteria</taxon>
        <taxon>Pseudomonadati</taxon>
        <taxon>Bacteroidota</taxon>
        <taxon>Saprospiria</taxon>
        <taxon>Saprospirales</taxon>
        <taxon>Lewinellaceae</taxon>
        <taxon>Neolewinella</taxon>
    </lineage>
</organism>
<dbReference type="RefSeq" id="WP_090171628.1">
    <property type="nucleotide sequence ID" value="NZ_FOFB01000024.1"/>
</dbReference>